<evidence type="ECO:0000313" key="4">
    <source>
        <dbReference type="Proteomes" id="UP001319104"/>
    </source>
</evidence>
<feature type="signal peptide" evidence="2">
    <location>
        <begin position="1"/>
        <end position="19"/>
    </location>
</feature>
<dbReference type="Proteomes" id="UP001319104">
    <property type="component" value="Unassembled WGS sequence"/>
</dbReference>
<evidence type="ECO:0000313" key="3">
    <source>
        <dbReference type="EMBL" id="MBS9524717.1"/>
    </source>
</evidence>
<name>A0AAP2CIB5_9BACT</name>
<keyword evidence="2" id="KW-0732">Signal</keyword>
<reference evidence="3 4" key="1">
    <citation type="submission" date="2021-05" db="EMBL/GenBank/DDBJ databases">
        <authorList>
            <person name="Zhang Z.D."/>
            <person name="Osman G."/>
        </authorList>
    </citation>
    <scope>NUCLEOTIDE SEQUENCE [LARGE SCALE GENOMIC DNA]</scope>
    <source>
        <strain evidence="3 4">KCTC 32217</strain>
    </source>
</reference>
<feature type="coiled-coil region" evidence="1">
    <location>
        <begin position="103"/>
        <end position="133"/>
    </location>
</feature>
<proteinExistence type="predicted"/>
<dbReference type="AlphaFoldDB" id="A0AAP2CIB5"/>
<dbReference type="EMBL" id="JAHCMY010000006">
    <property type="protein sequence ID" value="MBS9524717.1"/>
    <property type="molecule type" value="Genomic_DNA"/>
</dbReference>
<keyword evidence="4" id="KW-1185">Reference proteome</keyword>
<gene>
    <name evidence="3" type="ORF">KI659_11920</name>
</gene>
<keyword evidence="1" id="KW-0175">Coiled coil</keyword>
<sequence>MRTLLTAILTLTIFSSVFAKNPEDRTFLIIFDKEELKELKTSPEYIELTFNQMFTTKTYSGNSESVLLMTIPNCNMDPCQVGELLVRVNRNTTLSLQEVAFRIVDLNESKSAYQALLAQLDNKKDNGKKKKEKGILSLVAN</sequence>
<protein>
    <submittedName>
        <fullName evidence="3">Uncharacterized protein</fullName>
    </submittedName>
</protein>
<evidence type="ECO:0000256" key="1">
    <source>
        <dbReference type="SAM" id="Coils"/>
    </source>
</evidence>
<organism evidence="3 4">
    <name type="scientific">Litoribacter ruber</name>
    <dbReference type="NCBI Taxonomy" id="702568"/>
    <lineage>
        <taxon>Bacteria</taxon>
        <taxon>Pseudomonadati</taxon>
        <taxon>Bacteroidota</taxon>
        <taxon>Cytophagia</taxon>
        <taxon>Cytophagales</taxon>
        <taxon>Cyclobacteriaceae</taxon>
        <taxon>Litoribacter</taxon>
    </lineage>
</organism>
<comment type="caution">
    <text evidence="3">The sequence shown here is derived from an EMBL/GenBank/DDBJ whole genome shotgun (WGS) entry which is preliminary data.</text>
</comment>
<dbReference type="RefSeq" id="WP_213945578.1">
    <property type="nucleotide sequence ID" value="NZ_JAHBGI010000013.1"/>
</dbReference>
<accession>A0AAP2CIB5</accession>
<evidence type="ECO:0000256" key="2">
    <source>
        <dbReference type="SAM" id="SignalP"/>
    </source>
</evidence>
<feature type="chain" id="PRO_5042967627" evidence="2">
    <location>
        <begin position="20"/>
        <end position="141"/>
    </location>
</feature>